<organism evidence="1 2">
    <name type="scientific">Metabacillus mangrovi</name>
    <dbReference type="NCBI Taxonomy" id="1491830"/>
    <lineage>
        <taxon>Bacteria</taxon>
        <taxon>Bacillati</taxon>
        <taxon>Bacillota</taxon>
        <taxon>Bacilli</taxon>
        <taxon>Bacillales</taxon>
        <taxon>Bacillaceae</taxon>
        <taxon>Metabacillus</taxon>
    </lineage>
</organism>
<proteinExistence type="predicted"/>
<gene>
    <name evidence="1" type="ORF">GKZ89_16310</name>
</gene>
<keyword evidence="2" id="KW-1185">Reference proteome</keyword>
<evidence type="ECO:0000313" key="2">
    <source>
        <dbReference type="Proteomes" id="UP000434639"/>
    </source>
</evidence>
<protein>
    <submittedName>
        <fullName evidence="1">Uncharacterized protein</fullName>
    </submittedName>
</protein>
<dbReference type="EMBL" id="WMIB01000021">
    <property type="protein sequence ID" value="MTH54967.1"/>
    <property type="molecule type" value="Genomic_DNA"/>
</dbReference>
<accession>A0A7X2S7U9</accession>
<dbReference type="RefSeq" id="WP_155113477.1">
    <property type="nucleotide sequence ID" value="NZ_WMIB01000021.1"/>
</dbReference>
<dbReference type="AlphaFoldDB" id="A0A7X2S7U9"/>
<reference evidence="1 2" key="1">
    <citation type="journal article" date="2017" name="Int. J. Syst. Evol. Microbiol.">
        <title>Bacillus mangrovi sp. nov., isolated from a sediment sample from a mangrove forest.</title>
        <authorList>
            <person name="Gupta V."/>
            <person name="Singh P.K."/>
            <person name="Korpole S."/>
            <person name="Tanuku N.R.S."/>
            <person name="Pinnaka A.K."/>
        </authorList>
    </citation>
    <scope>NUCLEOTIDE SEQUENCE [LARGE SCALE GENOMIC DNA]</scope>
    <source>
        <strain evidence="1 2">KCTC 33872</strain>
    </source>
</reference>
<name>A0A7X2S7U9_9BACI</name>
<dbReference type="OrthoDB" id="1846249at2"/>
<dbReference type="Proteomes" id="UP000434639">
    <property type="component" value="Unassembled WGS sequence"/>
</dbReference>
<comment type="caution">
    <text evidence="1">The sequence shown here is derived from an EMBL/GenBank/DDBJ whole genome shotgun (WGS) entry which is preliminary data.</text>
</comment>
<evidence type="ECO:0000313" key="1">
    <source>
        <dbReference type="EMBL" id="MTH54967.1"/>
    </source>
</evidence>
<sequence length="54" mass="6039">MSVLKLIPPEKADLLIPKYGKECWENGVAILKEIGNPRNKKALPKLAALLQDRN</sequence>